<protein>
    <submittedName>
        <fullName evidence="1">Uncharacterized protein</fullName>
    </submittedName>
</protein>
<reference evidence="1" key="2">
    <citation type="journal article" date="2015" name="Fish Shellfish Immunol.">
        <title>Early steps in the European eel (Anguilla anguilla)-Vibrio vulnificus interaction in the gills: Role of the RtxA13 toxin.</title>
        <authorList>
            <person name="Callol A."/>
            <person name="Pajuelo D."/>
            <person name="Ebbesson L."/>
            <person name="Teles M."/>
            <person name="MacKenzie S."/>
            <person name="Amaro C."/>
        </authorList>
    </citation>
    <scope>NUCLEOTIDE SEQUENCE</scope>
</reference>
<proteinExistence type="predicted"/>
<organism evidence="1">
    <name type="scientific">Anguilla anguilla</name>
    <name type="common">European freshwater eel</name>
    <name type="synonym">Muraena anguilla</name>
    <dbReference type="NCBI Taxonomy" id="7936"/>
    <lineage>
        <taxon>Eukaryota</taxon>
        <taxon>Metazoa</taxon>
        <taxon>Chordata</taxon>
        <taxon>Craniata</taxon>
        <taxon>Vertebrata</taxon>
        <taxon>Euteleostomi</taxon>
        <taxon>Actinopterygii</taxon>
        <taxon>Neopterygii</taxon>
        <taxon>Teleostei</taxon>
        <taxon>Anguilliformes</taxon>
        <taxon>Anguillidae</taxon>
        <taxon>Anguilla</taxon>
    </lineage>
</organism>
<accession>A0A0E9XTW3</accession>
<sequence>MFKGFMPEVSN</sequence>
<dbReference type="EMBL" id="GBXM01002390">
    <property type="protein sequence ID" value="JAI06188.1"/>
    <property type="molecule type" value="Transcribed_RNA"/>
</dbReference>
<evidence type="ECO:0000313" key="1">
    <source>
        <dbReference type="EMBL" id="JAI06188.1"/>
    </source>
</evidence>
<reference evidence="1" key="1">
    <citation type="submission" date="2014-11" db="EMBL/GenBank/DDBJ databases">
        <authorList>
            <person name="Amaro Gonzalez C."/>
        </authorList>
    </citation>
    <scope>NUCLEOTIDE SEQUENCE</scope>
</reference>
<name>A0A0E9XTW3_ANGAN</name>